<reference evidence="1" key="2">
    <citation type="submission" date="2010-02" db="EMBL/GenBank/DDBJ databases">
        <authorList>
            <person name="Genoscope - CEA"/>
        </authorList>
    </citation>
    <scope>NUCLEOTIDE SEQUENCE</scope>
    <source>
        <strain evidence="1">CFBP2957</strain>
        <plasmid evidence="1">RCFBPv3_mp</plasmid>
    </source>
</reference>
<organism evidence="1">
    <name type="scientific">Ralstonia solanacearum CFBP2957</name>
    <dbReference type="NCBI Taxonomy" id="859656"/>
    <lineage>
        <taxon>Bacteria</taxon>
        <taxon>Pseudomonadati</taxon>
        <taxon>Pseudomonadota</taxon>
        <taxon>Betaproteobacteria</taxon>
        <taxon>Burkholderiales</taxon>
        <taxon>Burkholderiaceae</taxon>
        <taxon>Ralstonia</taxon>
        <taxon>Ralstonia solanacearum species complex</taxon>
    </lineage>
</organism>
<name>D8P4R2_RALSL</name>
<proteinExistence type="predicted"/>
<sequence length="108" mass="11848">MTRGTWPASDIILPARDRAGKLRAVPSPRLGALFLLCWLQAAAWTASVLKTVSQRADHANQCAQPSRIIKKRMMLGPSYSIFALDFACIANVSQAKSGDPWRSHNLVT</sequence>
<keyword evidence="1" id="KW-0614">Plasmid</keyword>
<accession>D8P4R2</accession>
<reference evidence="1" key="1">
    <citation type="journal article" date="2010" name="BMC Genomics">
        <title>Genomes of three tomato pathogens within the Ralstonia solanacearum species complex reveal significant evolutionary divergence.</title>
        <authorList>
            <person name="Remenant B."/>
            <person name="Coupat-Goutaland B."/>
            <person name="Guidot A."/>
            <person name="Cellier G."/>
            <person name="Wicker E."/>
            <person name="Allen C."/>
            <person name="Fegan M."/>
            <person name="Pruvost O."/>
            <person name="Elbaz M."/>
            <person name="Calteau A."/>
            <person name="Salvignol G."/>
            <person name="Mornico D."/>
            <person name="Mangenot S."/>
            <person name="Barbe V."/>
            <person name="Medigue C."/>
            <person name="Prior P."/>
        </authorList>
    </citation>
    <scope>NUCLEOTIDE SEQUENCE [LARGE SCALE GENOMIC DNA]</scope>
    <source>
        <strain evidence="1">CFBP2957</strain>
        <plasmid evidence="1">RCFBPv3_mp</plasmid>
    </source>
</reference>
<dbReference type="EMBL" id="FP885907">
    <property type="protein sequence ID" value="CBJ53898.1"/>
    <property type="molecule type" value="Genomic_DNA"/>
</dbReference>
<dbReference type="AlphaFoldDB" id="D8P4R2"/>
<gene>
    <name evidence="1" type="ORF">RCFBP_mp20472</name>
</gene>
<evidence type="ECO:0000313" key="1">
    <source>
        <dbReference type="EMBL" id="CBJ53898.1"/>
    </source>
</evidence>
<protein>
    <submittedName>
        <fullName evidence="1">Uncharacterized protein</fullName>
    </submittedName>
</protein>
<geneLocation type="plasmid" evidence="1">
    <name>RCFBPv3_mp</name>
</geneLocation>